<keyword evidence="1" id="KW-0732">Signal</keyword>
<evidence type="ECO:0008006" key="4">
    <source>
        <dbReference type="Google" id="ProtNLM"/>
    </source>
</evidence>
<proteinExistence type="predicted"/>
<dbReference type="KEGG" id="bgd:bgla_1g33680"/>
<protein>
    <recommendedName>
        <fullName evidence="4">Lipoprotein</fullName>
    </recommendedName>
</protein>
<name>F2LAG8_BURGS</name>
<evidence type="ECO:0000313" key="2">
    <source>
        <dbReference type="EMBL" id="AEA61971.1"/>
    </source>
</evidence>
<keyword evidence="3" id="KW-1185">Reference proteome</keyword>
<evidence type="ECO:0000313" key="3">
    <source>
        <dbReference type="Proteomes" id="UP000008316"/>
    </source>
</evidence>
<sequence length="247" mass="25750">MGITSKFSTLGAIAIFAMLTGCAVGPHPEVDAGKFGTVHTVTVVYPGKMVYAGGSASAPLAIPGIGLIGAAIAGAVRGIANASVSKAPATFDQVVTAKLGDTKLSRQFTDGVEATLRVHGYEVSEVDASAAGLPTITHDEHGMLHAQGPVYQGSDAVLLINVSPGYFAPGPLNSYARVVVGEIVMFKSDTHDAVFRYRFQSQKFSDPYSYATFASLVQDLPRAIKGLDESVMAQVGLFGQSLDIAQR</sequence>
<dbReference type="PROSITE" id="PS51257">
    <property type="entry name" value="PROKAR_LIPOPROTEIN"/>
    <property type="match status" value="1"/>
</dbReference>
<dbReference type="Proteomes" id="UP000008316">
    <property type="component" value="Chromosome 1"/>
</dbReference>
<dbReference type="eggNOG" id="ENOG50316R3">
    <property type="taxonomic scope" value="Bacteria"/>
</dbReference>
<dbReference type="HOGENOM" id="CLU_1122908_0_0_4"/>
<dbReference type="AlphaFoldDB" id="F2LAG8"/>
<feature type="signal peptide" evidence="1">
    <location>
        <begin position="1"/>
        <end position="23"/>
    </location>
</feature>
<feature type="chain" id="PRO_5003285634" description="Lipoprotein" evidence="1">
    <location>
        <begin position="24"/>
        <end position="247"/>
    </location>
</feature>
<evidence type="ECO:0000256" key="1">
    <source>
        <dbReference type="SAM" id="SignalP"/>
    </source>
</evidence>
<organism evidence="2 3">
    <name type="scientific">Burkholderia gladioli (strain BSR3)</name>
    <dbReference type="NCBI Taxonomy" id="999541"/>
    <lineage>
        <taxon>Bacteria</taxon>
        <taxon>Pseudomonadati</taxon>
        <taxon>Pseudomonadota</taxon>
        <taxon>Betaproteobacteria</taxon>
        <taxon>Burkholderiales</taxon>
        <taxon>Burkholderiaceae</taxon>
        <taxon>Burkholderia</taxon>
    </lineage>
</organism>
<dbReference type="RefSeq" id="WP_013699289.1">
    <property type="nucleotide sequence ID" value="NC_015381.1"/>
</dbReference>
<gene>
    <name evidence="2" type="ordered locus">bgla_1g33680</name>
</gene>
<accession>F2LAG8</accession>
<reference evidence="2 3" key="1">
    <citation type="journal article" date="2011" name="J. Bacteriol.">
        <title>Complete genome sequence of Burkholderia gladioli BSR3.</title>
        <authorList>
            <person name="Seo Y.S."/>
            <person name="Lim J."/>
            <person name="Choi B.S."/>
            <person name="Kim H."/>
            <person name="Goo E."/>
            <person name="Lee B."/>
            <person name="Lim J.S."/>
            <person name="Choi I.Y."/>
            <person name="Moon J.S."/>
            <person name="Kim J."/>
            <person name="Hwang I."/>
        </authorList>
    </citation>
    <scope>NUCLEOTIDE SEQUENCE [LARGE SCALE GENOMIC DNA]</scope>
    <source>
        <strain evidence="2 3">BSR3</strain>
    </source>
</reference>
<dbReference type="EMBL" id="CP002599">
    <property type="protein sequence ID" value="AEA61971.1"/>
    <property type="molecule type" value="Genomic_DNA"/>
</dbReference>